<evidence type="ECO:0000313" key="6">
    <source>
        <dbReference type="Proteomes" id="UP000007947"/>
    </source>
</evidence>
<dbReference type="STRING" id="1032480.MLP_12840"/>
<dbReference type="AlphaFoldDB" id="F5XPJ0"/>
<dbReference type="HOGENOM" id="CLU_745482_0_0_11"/>
<proteinExistence type="inferred from homology"/>
<feature type="domain" description="N-acetyltransferase" evidence="4">
    <location>
        <begin position="16"/>
        <end position="181"/>
    </location>
</feature>
<name>F5XPJ0_MICPN</name>
<organism evidence="5 6">
    <name type="scientific">Microlunatus phosphovorus (strain ATCC 700054 / DSM 10555 / JCM 9379 / NBRC 101784 / NCIMB 13414 / VKM Ac-1990 / NM-1)</name>
    <dbReference type="NCBI Taxonomy" id="1032480"/>
    <lineage>
        <taxon>Bacteria</taxon>
        <taxon>Bacillati</taxon>
        <taxon>Actinomycetota</taxon>
        <taxon>Actinomycetes</taxon>
        <taxon>Propionibacteriales</taxon>
        <taxon>Propionibacteriaceae</taxon>
        <taxon>Microlunatus</taxon>
    </lineage>
</organism>
<dbReference type="EMBL" id="AP012204">
    <property type="protein sequence ID" value="BAK34298.1"/>
    <property type="molecule type" value="Genomic_DNA"/>
</dbReference>
<evidence type="ECO:0000256" key="3">
    <source>
        <dbReference type="ARBA" id="ARBA00038502"/>
    </source>
</evidence>
<dbReference type="PROSITE" id="PS51186">
    <property type="entry name" value="GNAT"/>
    <property type="match status" value="2"/>
</dbReference>
<keyword evidence="2" id="KW-0012">Acyltransferase</keyword>
<dbReference type="Pfam" id="PF13302">
    <property type="entry name" value="Acetyltransf_3"/>
    <property type="match status" value="2"/>
</dbReference>
<dbReference type="KEGG" id="mph:MLP_12840"/>
<dbReference type="eggNOG" id="COG1670">
    <property type="taxonomic scope" value="Bacteria"/>
</dbReference>
<keyword evidence="6" id="KW-1185">Reference proteome</keyword>
<protein>
    <recommendedName>
        <fullName evidence="4">N-acetyltransferase domain-containing protein</fullName>
    </recommendedName>
</protein>
<evidence type="ECO:0000313" key="5">
    <source>
        <dbReference type="EMBL" id="BAK34298.1"/>
    </source>
</evidence>
<reference evidence="5 6" key="1">
    <citation type="submission" date="2011-05" db="EMBL/GenBank/DDBJ databases">
        <title>Whole genome sequence of Microlunatus phosphovorus NM-1.</title>
        <authorList>
            <person name="Hosoyama A."/>
            <person name="Sasaki K."/>
            <person name="Harada T."/>
            <person name="Igarashi R."/>
            <person name="Kawakoshi A."/>
            <person name="Sasagawa M."/>
            <person name="Fukada J."/>
            <person name="Nakamura S."/>
            <person name="Katano Y."/>
            <person name="Hanada S."/>
            <person name="Kamagata Y."/>
            <person name="Nakamura N."/>
            <person name="Yamazaki S."/>
            <person name="Fujita N."/>
        </authorList>
    </citation>
    <scope>NUCLEOTIDE SEQUENCE [LARGE SCALE GENOMIC DNA]</scope>
    <source>
        <strain evidence="6">ATCC 700054 / DSM 10555 / JCM 9379 / NBRC 101784 / NCIMB 13414 / VKM Ac-1990 / NM-1</strain>
    </source>
</reference>
<dbReference type="Proteomes" id="UP000007947">
    <property type="component" value="Chromosome"/>
</dbReference>
<dbReference type="GO" id="GO:0016747">
    <property type="term" value="F:acyltransferase activity, transferring groups other than amino-acyl groups"/>
    <property type="evidence" value="ECO:0007669"/>
    <property type="project" value="InterPro"/>
</dbReference>
<evidence type="ECO:0000256" key="2">
    <source>
        <dbReference type="ARBA" id="ARBA00023315"/>
    </source>
</evidence>
<feature type="domain" description="N-acetyltransferase" evidence="4">
    <location>
        <begin position="200"/>
        <end position="366"/>
    </location>
</feature>
<dbReference type="Gene3D" id="3.40.630.30">
    <property type="match status" value="2"/>
</dbReference>
<dbReference type="SUPFAM" id="SSF55729">
    <property type="entry name" value="Acyl-CoA N-acyltransferases (Nat)"/>
    <property type="match status" value="2"/>
</dbReference>
<keyword evidence="1" id="KW-0808">Transferase</keyword>
<evidence type="ECO:0000259" key="4">
    <source>
        <dbReference type="PROSITE" id="PS51186"/>
    </source>
</evidence>
<dbReference type="InterPro" id="IPR051531">
    <property type="entry name" value="N-acetyltransferase"/>
</dbReference>
<dbReference type="InterPro" id="IPR016181">
    <property type="entry name" value="Acyl_CoA_acyltransferase"/>
</dbReference>
<gene>
    <name evidence="5" type="ordered locus">MLP_12840</name>
</gene>
<sequence length="367" mass="40044">MFPDCVPTLIDPAAGVTLRAPAETDIDAIVEQCRDPEMIRWTTVPTPEGGYSDADARAFLALVRQGWEESGGYGWAIELAGVPFAGSIDLRPEEAGVAEVGFGLHPAARGRRAMTAALRLVRDYGFDVLGLRVIRWRAAVGNWASRRTATAAGFRFDGTVRLLLNHRGELLDGWLATITADDSREDLSWPHSPELVGTRVRLRPFGDRDLDRIVEACSDATTCRWLVALSTSYSSADAAAYVESTREQAATRSGWTWCIADDTDRCLGSLGLEGFGGYARRLEIGYWAHPDARGHGFVAEAVRLVTEHVEQQRLADSVIIRCAAENTASRRVAEAAGYLQCGVQEACEPLGDGTLDDLVSYSHTMQR</sequence>
<dbReference type="PANTHER" id="PTHR43792:SF8">
    <property type="entry name" value="[RIBOSOMAL PROTEIN US5]-ALANINE N-ACETYLTRANSFERASE"/>
    <property type="match status" value="1"/>
</dbReference>
<evidence type="ECO:0000256" key="1">
    <source>
        <dbReference type="ARBA" id="ARBA00022679"/>
    </source>
</evidence>
<comment type="similarity">
    <text evidence="3">Belongs to the acetyltransferase family. RimJ subfamily.</text>
</comment>
<dbReference type="PANTHER" id="PTHR43792">
    <property type="entry name" value="GNAT FAMILY, PUTATIVE (AFU_ORTHOLOGUE AFUA_3G00765)-RELATED-RELATED"/>
    <property type="match status" value="1"/>
</dbReference>
<dbReference type="InterPro" id="IPR000182">
    <property type="entry name" value="GNAT_dom"/>
</dbReference>
<accession>F5XPJ0</accession>